<dbReference type="InterPro" id="IPR001915">
    <property type="entry name" value="Peptidase_M48"/>
</dbReference>
<feature type="transmembrane region" description="Helical" evidence="11">
    <location>
        <begin position="21"/>
        <end position="44"/>
    </location>
</feature>
<dbReference type="Pfam" id="PF01435">
    <property type="entry name" value="Peptidase_M48"/>
    <property type="match status" value="1"/>
</dbReference>
<keyword evidence="2" id="KW-1003">Cell membrane</keyword>
<proteinExistence type="predicted"/>
<protein>
    <recommendedName>
        <fullName evidence="12">Peptidase M48 domain-containing protein</fullName>
    </recommendedName>
</protein>
<dbReference type="InterPro" id="IPR050083">
    <property type="entry name" value="HtpX_protease"/>
</dbReference>
<evidence type="ECO:0000256" key="8">
    <source>
        <dbReference type="ARBA" id="ARBA00022989"/>
    </source>
</evidence>
<comment type="caution">
    <text evidence="13">The sequence shown here is derived from an EMBL/GenBank/DDBJ whole genome shotgun (WGS) entry which is preliminary data.</text>
</comment>
<evidence type="ECO:0000256" key="9">
    <source>
        <dbReference type="ARBA" id="ARBA00023049"/>
    </source>
</evidence>
<dbReference type="InterPro" id="IPR018247">
    <property type="entry name" value="EF_Hand_1_Ca_BS"/>
</dbReference>
<comment type="cofactor">
    <cofactor evidence="1">
        <name>Zn(2+)</name>
        <dbReference type="ChEBI" id="CHEBI:29105"/>
    </cofactor>
</comment>
<feature type="non-terminal residue" evidence="13">
    <location>
        <position position="1"/>
    </location>
</feature>
<evidence type="ECO:0000313" key="13">
    <source>
        <dbReference type="EMBL" id="GAI56625.1"/>
    </source>
</evidence>
<evidence type="ECO:0000256" key="4">
    <source>
        <dbReference type="ARBA" id="ARBA00022692"/>
    </source>
</evidence>
<keyword evidence="5" id="KW-0479">Metal-binding</keyword>
<dbReference type="AlphaFoldDB" id="X1R0J8"/>
<keyword evidence="9" id="KW-0482">Metalloprotease</keyword>
<dbReference type="GO" id="GO:0046872">
    <property type="term" value="F:metal ion binding"/>
    <property type="evidence" value="ECO:0007669"/>
    <property type="project" value="UniProtKB-KW"/>
</dbReference>
<evidence type="ECO:0000256" key="3">
    <source>
        <dbReference type="ARBA" id="ARBA00022670"/>
    </source>
</evidence>
<keyword evidence="4 11" id="KW-0812">Transmembrane</keyword>
<feature type="transmembrane region" description="Helical" evidence="11">
    <location>
        <begin position="56"/>
        <end position="77"/>
    </location>
</feature>
<accession>X1R0J8</accession>
<evidence type="ECO:0000256" key="1">
    <source>
        <dbReference type="ARBA" id="ARBA00001947"/>
    </source>
</evidence>
<dbReference type="PANTHER" id="PTHR43221:SF2">
    <property type="entry name" value="PROTEASE HTPX HOMOLOG"/>
    <property type="match status" value="1"/>
</dbReference>
<dbReference type="EMBL" id="BARV01038029">
    <property type="protein sequence ID" value="GAI56625.1"/>
    <property type="molecule type" value="Genomic_DNA"/>
</dbReference>
<keyword evidence="6" id="KW-0378">Hydrolase</keyword>
<dbReference type="GO" id="GO:0004222">
    <property type="term" value="F:metalloendopeptidase activity"/>
    <property type="evidence" value="ECO:0007669"/>
    <property type="project" value="InterPro"/>
</dbReference>
<gene>
    <name evidence="13" type="ORF">S06H3_58690</name>
</gene>
<evidence type="ECO:0000259" key="12">
    <source>
        <dbReference type="Pfam" id="PF01435"/>
    </source>
</evidence>
<dbReference type="PANTHER" id="PTHR43221">
    <property type="entry name" value="PROTEASE HTPX"/>
    <property type="match status" value="1"/>
</dbReference>
<dbReference type="Gene3D" id="3.30.2010.10">
    <property type="entry name" value="Metalloproteases ('zincins'), catalytic domain"/>
    <property type="match status" value="1"/>
</dbReference>
<keyword evidence="7" id="KW-0862">Zinc</keyword>
<dbReference type="GO" id="GO:0006508">
    <property type="term" value="P:proteolysis"/>
    <property type="evidence" value="ECO:0007669"/>
    <property type="project" value="UniProtKB-KW"/>
</dbReference>
<sequence>NKDELRAVLGHELSHIKHRDMAVITVLSAIPLIMFWIAWTTMWGGMLGGRRQGGGYAALIGLGAFLLYFITNLLVLYGSRIREYYADLESVRLGNMPHHLATALYKLVCGNARFRGSAELRRVEGVKAFFLNDPSRAWREVRELSQVDRDMSGTIDYDELMELRQKEVRLSTADKWMELFTTHPNMLKRIKHLSTFTV</sequence>
<keyword evidence="3" id="KW-0645">Protease</keyword>
<organism evidence="13">
    <name type="scientific">marine sediment metagenome</name>
    <dbReference type="NCBI Taxonomy" id="412755"/>
    <lineage>
        <taxon>unclassified sequences</taxon>
        <taxon>metagenomes</taxon>
        <taxon>ecological metagenomes</taxon>
    </lineage>
</organism>
<dbReference type="PROSITE" id="PS00018">
    <property type="entry name" value="EF_HAND_1"/>
    <property type="match status" value="1"/>
</dbReference>
<evidence type="ECO:0000256" key="11">
    <source>
        <dbReference type="SAM" id="Phobius"/>
    </source>
</evidence>
<keyword evidence="8 11" id="KW-1133">Transmembrane helix</keyword>
<name>X1R0J8_9ZZZZ</name>
<keyword evidence="10 11" id="KW-0472">Membrane</keyword>
<feature type="domain" description="Peptidase M48" evidence="12">
    <location>
        <begin position="1"/>
        <end position="195"/>
    </location>
</feature>
<evidence type="ECO:0000256" key="10">
    <source>
        <dbReference type="ARBA" id="ARBA00023136"/>
    </source>
</evidence>
<evidence type="ECO:0000256" key="7">
    <source>
        <dbReference type="ARBA" id="ARBA00022833"/>
    </source>
</evidence>
<reference evidence="13" key="1">
    <citation type="journal article" date="2014" name="Front. Microbiol.">
        <title>High frequency of phylogenetically diverse reductive dehalogenase-homologous genes in deep subseafloor sedimentary metagenomes.</title>
        <authorList>
            <person name="Kawai M."/>
            <person name="Futagami T."/>
            <person name="Toyoda A."/>
            <person name="Takaki Y."/>
            <person name="Nishi S."/>
            <person name="Hori S."/>
            <person name="Arai W."/>
            <person name="Tsubouchi T."/>
            <person name="Morono Y."/>
            <person name="Uchiyama I."/>
            <person name="Ito T."/>
            <person name="Fujiyama A."/>
            <person name="Inagaki F."/>
            <person name="Takami H."/>
        </authorList>
    </citation>
    <scope>NUCLEOTIDE SEQUENCE</scope>
    <source>
        <strain evidence="13">Expedition CK06-06</strain>
    </source>
</reference>
<evidence type="ECO:0000256" key="2">
    <source>
        <dbReference type="ARBA" id="ARBA00022475"/>
    </source>
</evidence>
<evidence type="ECO:0000256" key="5">
    <source>
        <dbReference type="ARBA" id="ARBA00022723"/>
    </source>
</evidence>
<evidence type="ECO:0000256" key="6">
    <source>
        <dbReference type="ARBA" id="ARBA00022801"/>
    </source>
</evidence>